<gene>
    <name evidence="1" type="ORF">CA163_00960</name>
</gene>
<name>A0A227JKJ3_VIBPH</name>
<evidence type="ECO:0000313" key="1">
    <source>
        <dbReference type="EMBL" id="OXE34707.1"/>
    </source>
</evidence>
<dbReference type="AlphaFoldDB" id="A0A227JKJ3"/>
<organism evidence="1 2">
    <name type="scientific">Vibrio parahaemolyticus</name>
    <dbReference type="NCBI Taxonomy" id="670"/>
    <lineage>
        <taxon>Bacteria</taxon>
        <taxon>Pseudomonadati</taxon>
        <taxon>Pseudomonadota</taxon>
        <taxon>Gammaproteobacteria</taxon>
        <taxon>Vibrionales</taxon>
        <taxon>Vibrionaceae</taxon>
        <taxon>Vibrio</taxon>
    </lineage>
</organism>
<reference evidence="1 2" key="1">
    <citation type="journal article" date="2017" name="Appl. Environ. Microbiol.">
        <title>Parallel evolution of two clades of a major Atlantic endemic Vibrio parahaemolyticus pathogen lineage by independent acquisition of related pathogenicity islands.</title>
        <authorList>
            <person name="Xu F."/>
            <person name="Gonzalez-Escalona N."/>
            <person name="Drees K.P."/>
            <person name="Sebra R.P."/>
            <person name="Cooper V.S."/>
            <person name="Jones S.H."/>
            <person name="Whistler C.A."/>
        </authorList>
    </citation>
    <scope>NUCLEOTIDE SEQUENCE [LARGE SCALE GENOMIC DNA]</scope>
    <source>
        <strain evidence="1 2">MAVP-3</strain>
    </source>
</reference>
<comment type="caution">
    <text evidence="1">The sequence shown here is derived from an EMBL/GenBank/DDBJ whole genome shotgun (WGS) entry which is preliminary data.</text>
</comment>
<protein>
    <submittedName>
        <fullName evidence="1">Uncharacterized protein</fullName>
    </submittedName>
</protein>
<accession>A0A227JKJ3</accession>
<dbReference type="EMBL" id="NIXT01000019">
    <property type="protein sequence ID" value="OXE34707.1"/>
    <property type="molecule type" value="Genomic_DNA"/>
</dbReference>
<dbReference type="Proteomes" id="UP000214596">
    <property type="component" value="Unassembled WGS sequence"/>
</dbReference>
<sequence length="129" mass="14485">MSVSPRLSSELKTCLVGSLSSRIRPSKLFPSYCCSLHASAWGSCVELSSIAKLSALKQAVETNNPPRTTNHFVFNIILKFTIKHCSILINSVHHFERYDKNLALGRHFLAIVELCYRYYELLLLAKLGG</sequence>
<evidence type="ECO:0000313" key="2">
    <source>
        <dbReference type="Proteomes" id="UP000214596"/>
    </source>
</evidence>
<proteinExistence type="predicted"/>